<reference evidence="1 2" key="1">
    <citation type="journal article" date="2017" name="Gigascience">
        <title>Genome sequence of the small brown planthopper, Laodelphax striatellus.</title>
        <authorList>
            <person name="Zhu J."/>
            <person name="Jiang F."/>
            <person name="Wang X."/>
            <person name="Yang P."/>
            <person name="Bao Y."/>
            <person name="Zhao W."/>
            <person name="Wang W."/>
            <person name="Lu H."/>
            <person name="Wang Q."/>
            <person name="Cui N."/>
            <person name="Li J."/>
            <person name="Chen X."/>
            <person name="Luo L."/>
            <person name="Yu J."/>
            <person name="Kang L."/>
            <person name="Cui F."/>
        </authorList>
    </citation>
    <scope>NUCLEOTIDE SEQUENCE [LARGE SCALE GENOMIC DNA]</scope>
    <source>
        <strain evidence="1">Lst14</strain>
    </source>
</reference>
<comment type="caution">
    <text evidence="1">The sequence shown here is derived from an EMBL/GenBank/DDBJ whole genome shotgun (WGS) entry which is preliminary data.</text>
</comment>
<keyword evidence="2" id="KW-1185">Reference proteome</keyword>
<dbReference type="AlphaFoldDB" id="A0A482WR61"/>
<accession>A0A482WR61</accession>
<sequence>MEGDTREKAILDYSNTCPLGSNLSDKFHVVFNDYFDRKYDSESDLLSDSEDDKTDNEKELLNQSLDIPITGEIVEGMVMDVSLTDIVSSLQGNITIDENDAAGDLIEVTNEANRNDEANQTPDKEETIISDFETKGCGCKQAQGKQCSDFFTVEDYKDIRAENRNLDYYEGHVNKQFND</sequence>
<evidence type="ECO:0000313" key="1">
    <source>
        <dbReference type="EMBL" id="RZF36085.1"/>
    </source>
</evidence>
<gene>
    <name evidence="1" type="ORF">LSTR_LSTR005901</name>
</gene>
<dbReference type="EMBL" id="QKKF02027168">
    <property type="protein sequence ID" value="RZF36085.1"/>
    <property type="molecule type" value="Genomic_DNA"/>
</dbReference>
<name>A0A482WR61_LAOST</name>
<dbReference type="InParanoid" id="A0A482WR61"/>
<dbReference type="Proteomes" id="UP000291343">
    <property type="component" value="Unassembled WGS sequence"/>
</dbReference>
<proteinExistence type="predicted"/>
<evidence type="ECO:0000313" key="2">
    <source>
        <dbReference type="Proteomes" id="UP000291343"/>
    </source>
</evidence>
<protein>
    <submittedName>
        <fullName evidence="1">Uncharacterized protein</fullName>
    </submittedName>
</protein>
<organism evidence="1 2">
    <name type="scientific">Laodelphax striatellus</name>
    <name type="common">Small brown planthopper</name>
    <name type="synonym">Delphax striatella</name>
    <dbReference type="NCBI Taxonomy" id="195883"/>
    <lineage>
        <taxon>Eukaryota</taxon>
        <taxon>Metazoa</taxon>
        <taxon>Ecdysozoa</taxon>
        <taxon>Arthropoda</taxon>
        <taxon>Hexapoda</taxon>
        <taxon>Insecta</taxon>
        <taxon>Pterygota</taxon>
        <taxon>Neoptera</taxon>
        <taxon>Paraneoptera</taxon>
        <taxon>Hemiptera</taxon>
        <taxon>Auchenorrhyncha</taxon>
        <taxon>Fulgoroidea</taxon>
        <taxon>Delphacidae</taxon>
        <taxon>Criomorphinae</taxon>
        <taxon>Laodelphax</taxon>
    </lineage>
</organism>